<dbReference type="Proteomes" id="UP000673691">
    <property type="component" value="Unassembled WGS sequence"/>
</dbReference>
<dbReference type="GO" id="GO:0031625">
    <property type="term" value="F:ubiquitin protein ligase binding"/>
    <property type="evidence" value="ECO:0007669"/>
    <property type="project" value="InterPro"/>
</dbReference>
<evidence type="ECO:0000313" key="5">
    <source>
        <dbReference type="Proteomes" id="UP000673691"/>
    </source>
</evidence>
<evidence type="ECO:0000313" key="4">
    <source>
        <dbReference type="EMBL" id="KAG5459942.1"/>
    </source>
</evidence>
<keyword evidence="5" id="KW-1185">Reference proteome</keyword>
<accession>A0A8H7ZVB1</accession>
<dbReference type="PANTHER" id="PTHR11932">
    <property type="entry name" value="CULLIN"/>
    <property type="match status" value="1"/>
</dbReference>
<feature type="compositionally biased region" description="Polar residues" evidence="2">
    <location>
        <begin position="40"/>
        <end position="49"/>
    </location>
</feature>
<reference evidence="4 5" key="1">
    <citation type="journal article" name="Sci. Rep.">
        <title>Genome-scale phylogenetic analyses confirm Olpidium as the closest living zoosporic fungus to the non-flagellated, terrestrial fungi.</title>
        <authorList>
            <person name="Chang Y."/>
            <person name="Rochon D."/>
            <person name="Sekimoto S."/>
            <person name="Wang Y."/>
            <person name="Chovatia M."/>
            <person name="Sandor L."/>
            <person name="Salamov A."/>
            <person name="Grigoriev I.V."/>
            <person name="Stajich J.E."/>
            <person name="Spatafora J.W."/>
        </authorList>
    </citation>
    <scope>NUCLEOTIDE SEQUENCE [LARGE SCALE GENOMIC DNA]</scope>
    <source>
        <strain evidence="4">S191</strain>
    </source>
</reference>
<evidence type="ECO:0000259" key="3">
    <source>
        <dbReference type="Pfam" id="PF00888"/>
    </source>
</evidence>
<feature type="compositionally biased region" description="Basic residues" evidence="2">
    <location>
        <begin position="50"/>
        <end position="60"/>
    </location>
</feature>
<dbReference type="SUPFAM" id="SSF74788">
    <property type="entry name" value="Cullin repeat-like"/>
    <property type="match status" value="1"/>
</dbReference>
<dbReference type="GO" id="GO:0006511">
    <property type="term" value="P:ubiquitin-dependent protein catabolic process"/>
    <property type="evidence" value="ECO:0007669"/>
    <property type="project" value="InterPro"/>
</dbReference>
<evidence type="ECO:0000256" key="2">
    <source>
        <dbReference type="SAM" id="MobiDB-lite"/>
    </source>
</evidence>
<dbReference type="InterPro" id="IPR016159">
    <property type="entry name" value="Cullin_repeat-like_dom_sf"/>
</dbReference>
<organism evidence="4 5">
    <name type="scientific">Olpidium bornovanus</name>
    <dbReference type="NCBI Taxonomy" id="278681"/>
    <lineage>
        <taxon>Eukaryota</taxon>
        <taxon>Fungi</taxon>
        <taxon>Fungi incertae sedis</taxon>
        <taxon>Olpidiomycota</taxon>
        <taxon>Olpidiomycotina</taxon>
        <taxon>Olpidiomycetes</taxon>
        <taxon>Olpidiales</taxon>
        <taxon>Olpidiaceae</taxon>
        <taxon>Olpidium</taxon>
    </lineage>
</organism>
<dbReference type="Gene3D" id="1.20.1310.10">
    <property type="entry name" value="Cullin Repeats"/>
    <property type="match status" value="2"/>
</dbReference>
<feature type="compositionally biased region" description="Low complexity" evidence="2">
    <location>
        <begin position="142"/>
        <end position="155"/>
    </location>
</feature>
<feature type="region of interest" description="Disordered" evidence="2">
    <location>
        <begin position="1"/>
        <end position="69"/>
    </location>
</feature>
<dbReference type="InterPro" id="IPR045093">
    <property type="entry name" value="Cullin"/>
</dbReference>
<dbReference type="Pfam" id="PF00888">
    <property type="entry name" value="Cullin"/>
    <property type="match status" value="1"/>
</dbReference>
<evidence type="ECO:0000256" key="1">
    <source>
        <dbReference type="ARBA" id="ARBA00006019"/>
    </source>
</evidence>
<feature type="compositionally biased region" description="Basic and acidic residues" evidence="2">
    <location>
        <begin position="1"/>
        <end position="22"/>
    </location>
</feature>
<dbReference type="AlphaFoldDB" id="A0A8H7ZVB1"/>
<sequence>KERERESERRTRRAREPERPEQDSGEPPGDTPGEPAAASRRQSNMSLQQRRPKGKIRPPRRTTTQDNFGESWERLSQAIREIHRMNAAQLSFEELYRTAYNMVLHKQGEKLHAGIRDVLTQYLDEVAEKTVVAAIAVSSAGTDASDAASPSGSTAVGPGGDAGSAARGTEFLKVLNQAWSQHTTCLFMIRDILMYMDLYYAKPCNVPQVYELGLDLFRDRIVRLPKLKRHLIYTLLKQIQLERDGEVIDRGVLKSVTHILLQLLDGAGKTVYRTDFEEEFLKVSEDFYRVEGQKLVDSCDAS</sequence>
<feature type="non-terminal residue" evidence="4">
    <location>
        <position position="1"/>
    </location>
</feature>
<feature type="non-terminal residue" evidence="4">
    <location>
        <position position="302"/>
    </location>
</feature>
<dbReference type="EMBL" id="JAEFCI010006028">
    <property type="protein sequence ID" value="KAG5459942.1"/>
    <property type="molecule type" value="Genomic_DNA"/>
</dbReference>
<feature type="region of interest" description="Disordered" evidence="2">
    <location>
        <begin position="142"/>
        <end position="161"/>
    </location>
</feature>
<comment type="caution">
    <text evidence="4">The sequence shown here is derived from an EMBL/GenBank/DDBJ whole genome shotgun (WGS) entry which is preliminary data.</text>
</comment>
<dbReference type="OrthoDB" id="27073at2759"/>
<proteinExistence type="inferred from homology"/>
<feature type="domain" description="Cullin N-terminal" evidence="3">
    <location>
        <begin position="72"/>
        <end position="301"/>
    </location>
</feature>
<name>A0A8H7ZVB1_9FUNG</name>
<dbReference type="InterPro" id="IPR001373">
    <property type="entry name" value="Cullin_N"/>
</dbReference>
<gene>
    <name evidence="4" type="ORF">BJ554DRAFT_8076</name>
</gene>
<comment type="similarity">
    <text evidence="1">Belongs to the cullin family.</text>
</comment>
<protein>
    <submittedName>
        <fullName evidence="4">Cullin repeat-like-containing domain protein</fullName>
    </submittedName>
</protein>